<name>A0A1W1D040_9ZZZZ</name>
<accession>A0A1W1D040</accession>
<feature type="transmembrane region" description="Helical" evidence="1">
    <location>
        <begin position="54"/>
        <end position="78"/>
    </location>
</feature>
<evidence type="ECO:0000256" key="1">
    <source>
        <dbReference type="SAM" id="Phobius"/>
    </source>
</evidence>
<feature type="transmembrane region" description="Helical" evidence="1">
    <location>
        <begin position="98"/>
        <end position="127"/>
    </location>
</feature>
<feature type="transmembrane region" description="Helical" evidence="1">
    <location>
        <begin position="139"/>
        <end position="164"/>
    </location>
</feature>
<organism evidence="2">
    <name type="scientific">hydrothermal vent metagenome</name>
    <dbReference type="NCBI Taxonomy" id="652676"/>
    <lineage>
        <taxon>unclassified sequences</taxon>
        <taxon>metagenomes</taxon>
        <taxon>ecological metagenomes</taxon>
    </lineage>
</organism>
<proteinExistence type="predicted"/>
<sequence>MKLENEDALDSYIICHQCFTLHEEIAIADGSYATCSTCDGILYRYNTKLIEHGLALSITGLIFFILANSFALVEIEILGLNQFLSIPKMLLSLFDSGFYLVGFFCTFLVFIFPLMIFVINIFIFGLLKFKIGKDMSKELLVLLAHITPWSMMDIFLVSILVALVKLIGYAQIQMGVAFWALMLFVFIDLYLVKRIHIAELWMLRKRLILEDKKHDRGE</sequence>
<feature type="transmembrane region" description="Helical" evidence="1">
    <location>
        <begin position="170"/>
        <end position="192"/>
    </location>
</feature>
<gene>
    <name evidence="2" type="ORF">MNB_SV-13-1516</name>
</gene>
<reference evidence="2" key="1">
    <citation type="submission" date="2016-10" db="EMBL/GenBank/DDBJ databases">
        <authorList>
            <person name="de Groot N.N."/>
        </authorList>
    </citation>
    <scope>NUCLEOTIDE SEQUENCE</scope>
</reference>
<keyword evidence="1" id="KW-0472">Membrane</keyword>
<keyword evidence="1" id="KW-0812">Transmembrane</keyword>
<dbReference type="EMBL" id="FPHM01000225">
    <property type="protein sequence ID" value="SFV71282.1"/>
    <property type="molecule type" value="Genomic_DNA"/>
</dbReference>
<keyword evidence="1" id="KW-1133">Transmembrane helix</keyword>
<dbReference type="InterPro" id="IPR007498">
    <property type="entry name" value="PqiA-like"/>
</dbReference>
<dbReference type="AlphaFoldDB" id="A0A1W1D040"/>
<protein>
    <submittedName>
        <fullName evidence="2">Paraquat-inducible protein A</fullName>
    </submittedName>
</protein>
<dbReference type="Pfam" id="PF04403">
    <property type="entry name" value="PqiA"/>
    <property type="match status" value="1"/>
</dbReference>
<evidence type="ECO:0000313" key="2">
    <source>
        <dbReference type="EMBL" id="SFV71282.1"/>
    </source>
</evidence>